<evidence type="ECO:0000256" key="1">
    <source>
        <dbReference type="ARBA" id="ARBA00004970"/>
    </source>
</evidence>
<sequence length="322" mass="36519">MPVTLHSHSGQFCRHAHGNLEEVVRTARRKGFRVLGLSEHVPRYRTQDLYEEEVSLCGMPDVQGTSASDLTPEDLVNIFDEYVATAKRLRAQYQDDQFTILVGAETDYINEESLSKAVQLRQHHHLDYLVGSVHHLREIPLDFSQALYNQLLATCGGDLEVLFGEYFDAQFHMLQALKPEVVGHFDLCRLFAPRQHPLCHTLTPELQAKVCRNIDYVQSYGGMVEINSRAYKKNLPRAYPQPDILRIILAKGGRLTLSDDSHGPDDVALHYSVVREYLDEMGVNKVAYPLPCKEKQPANEISTVPVAWVDDVISHPFWSGLL</sequence>
<evidence type="ECO:0000256" key="5">
    <source>
        <dbReference type="ARBA" id="ARBA00022801"/>
    </source>
</evidence>
<evidence type="ECO:0000256" key="4">
    <source>
        <dbReference type="ARBA" id="ARBA00022605"/>
    </source>
</evidence>
<keyword evidence="5 8" id="KW-0378">Hydrolase</keyword>
<dbReference type="InterPro" id="IPR010140">
    <property type="entry name" value="Histidinol_P_phosphatase_HisJ"/>
</dbReference>
<reference evidence="10" key="1">
    <citation type="submission" date="2022-07" db="EMBL/GenBank/DDBJ databases">
        <title>Phylogenomic reconstructions and comparative analyses of Kickxellomycotina fungi.</title>
        <authorList>
            <person name="Reynolds N.K."/>
            <person name="Stajich J.E."/>
            <person name="Barry K."/>
            <person name="Grigoriev I.V."/>
            <person name="Crous P."/>
            <person name="Smith M.E."/>
        </authorList>
    </citation>
    <scope>NUCLEOTIDE SEQUENCE</scope>
    <source>
        <strain evidence="10">RSA 1196</strain>
    </source>
</reference>
<dbReference type="PANTHER" id="PTHR21039">
    <property type="entry name" value="HISTIDINOL PHOSPHATASE-RELATED"/>
    <property type="match status" value="1"/>
</dbReference>
<dbReference type="InterPro" id="IPR016195">
    <property type="entry name" value="Pol/histidinol_Pase-like"/>
</dbReference>
<evidence type="ECO:0000313" key="11">
    <source>
        <dbReference type="Proteomes" id="UP001150925"/>
    </source>
</evidence>
<dbReference type="GO" id="GO:0005737">
    <property type="term" value="C:cytoplasm"/>
    <property type="evidence" value="ECO:0007669"/>
    <property type="project" value="TreeGrafter"/>
</dbReference>
<accession>A0A9W8AVM1</accession>
<dbReference type="AlphaFoldDB" id="A0A9W8AVM1"/>
<evidence type="ECO:0000256" key="2">
    <source>
        <dbReference type="ARBA" id="ARBA00009152"/>
    </source>
</evidence>
<comment type="catalytic activity">
    <reaction evidence="7 8">
        <text>L-histidinol phosphate + H2O = L-histidinol + phosphate</text>
        <dbReference type="Rhea" id="RHEA:14465"/>
        <dbReference type="ChEBI" id="CHEBI:15377"/>
        <dbReference type="ChEBI" id="CHEBI:43474"/>
        <dbReference type="ChEBI" id="CHEBI:57699"/>
        <dbReference type="ChEBI" id="CHEBI:57980"/>
        <dbReference type="EC" id="3.1.3.15"/>
    </reaction>
</comment>
<evidence type="ECO:0000256" key="8">
    <source>
        <dbReference type="RuleBase" id="RU366003"/>
    </source>
</evidence>
<evidence type="ECO:0000259" key="9">
    <source>
        <dbReference type="Pfam" id="PF02811"/>
    </source>
</evidence>
<dbReference type="PANTHER" id="PTHR21039:SF0">
    <property type="entry name" value="HISTIDINOL-PHOSPHATASE"/>
    <property type="match status" value="1"/>
</dbReference>
<name>A0A9W8AVM1_9FUNG</name>
<comment type="similarity">
    <text evidence="2 8">Belongs to the PHP hydrolase family. HisK subfamily.</text>
</comment>
<gene>
    <name evidence="10" type="ORF">IWQ62_000023</name>
</gene>
<keyword evidence="6 8" id="KW-0368">Histidine biosynthesis</keyword>
<dbReference type="InterPro" id="IPR004013">
    <property type="entry name" value="PHP_dom"/>
</dbReference>
<dbReference type="GO" id="GO:0000105">
    <property type="term" value="P:L-histidine biosynthetic process"/>
    <property type="evidence" value="ECO:0007669"/>
    <property type="project" value="UniProtKB-UniRule"/>
</dbReference>
<keyword evidence="4 8" id="KW-0028">Amino-acid biosynthesis</keyword>
<dbReference type="SUPFAM" id="SSF89550">
    <property type="entry name" value="PHP domain-like"/>
    <property type="match status" value="1"/>
</dbReference>
<dbReference type="NCBIfam" id="TIGR01856">
    <property type="entry name" value="hisJ_fam"/>
    <property type="match status" value="1"/>
</dbReference>
<dbReference type="EMBL" id="JANBPY010000001">
    <property type="protein sequence ID" value="KAJ1970296.1"/>
    <property type="molecule type" value="Genomic_DNA"/>
</dbReference>
<evidence type="ECO:0000256" key="6">
    <source>
        <dbReference type="ARBA" id="ARBA00023102"/>
    </source>
</evidence>
<dbReference type="EC" id="3.1.3.15" evidence="3 8"/>
<dbReference type="CDD" id="cd12110">
    <property type="entry name" value="PHP_HisPPase_Hisj_like"/>
    <property type="match status" value="1"/>
</dbReference>
<evidence type="ECO:0000256" key="7">
    <source>
        <dbReference type="ARBA" id="ARBA00049158"/>
    </source>
</evidence>
<comment type="caution">
    <text evidence="10">The sequence shown here is derived from an EMBL/GenBank/DDBJ whole genome shotgun (WGS) entry which is preliminary data.</text>
</comment>
<dbReference type="Gene3D" id="3.20.20.140">
    <property type="entry name" value="Metal-dependent hydrolases"/>
    <property type="match status" value="1"/>
</dbReference>
<dbReference type="GO" id="GO:0004401">
    <property type="term" value="F:histidinol-phosphatase activity"/>
    <property type="evidence" value="ECO:0007669"/>
    <property type="project" value="UniProtKB-UniRule"/>
</dbReference>
<proteinExistence type="inferred from homology"/>
<feature type="domain" description="PHP" evidence="9">
    <location>
        <begin position="5"/>
        <end position="228"/>
    </location>
</feature>
<dbReference type="Pfam" id="PF02811">
    <property type="entry name" value="PHP"/>
    <property type="match status" value="1"/>
</dbReference>
<evidence type="ECO:0000313" key="10">
    <source>
        <dbReference type="EMBL" id="KAJ1970296.1"/>
    </source>
</evidence>
<dbReference type="OrthoDB" id="5957391at2759"/>
<dbReference type="Proteomes" id="UP001150925">
    <property type="component" value="Unassembled WGS sequence"/>
</dbReference>
<keyword evidence="11" id="KW-1185">Reference proteome</keyword>
<evidence type="ECO:0000256" key="3">
    <source>
        <dbReference type="ARBA" id="ARBA00013085"/>
    </source>
</evidence>
<organism evidence="10 11">
    <name type="scientific">Dispira parvispora</name>
    <dbReference type="NCBI Taxonomy" id="1520584"/>
    <lineage>
        <taxon>Eukaryota</taxon>
        <taxon>Fungi</taxon>
        <taxon>Fungi incertae sedis</taxon>
        <taxon>Zoopagomycota</taxon>
        <taxon>Kickxellomycotina</taxon>
        <taxon>Dimargaritomycetes</taxon>
        <taxon>Dimargaritales</taxon>
        <taxon>Dimargaritaceae</taxon>
        <taxon>Dispira</taxon>
    </lineage>
</organism>
<protein>
    <recommendedName>
        <fullName evidence="3 8">Histidinol-phosphatase</fullName>
        <shortName evidence="8">HolPase</shortName>
        <ecNumber evidence="3 8">3.1.3.15</ecNumber>
    </recommendedName>
</protein>
<comment type="pathway">
    <text evidence="1 8">Amino-acid biosynthesis; L-histidine biosynthesis; L-histidine from 5-phospho-alpha-D-ribose 1-diphosphate: step 8/9.</text>
</comment>